<dbReference type="GO" id="GO:0016740">
    <property type="term" value="F:transferase activity"/>
    <property type="evidence" value="ECO:0007669"/>
    <property type="project" value="UniProtKB-KW"/>
</dbReference>
<name>E6PNX0_9ZZZZ</name>
<protein>
    <submittedName>
        <fullName evidence="1">Putative UDP-Glycosyltransferase/glycogen phosphorylase</fullName>
    </submittedName>
</protein>
<reference evidence="1" key="1">
    <citation type="submission" date="2009-10" db="EMBL/GenBank/DDBJ databases">
        <title>Diversity of trophic interactions inside an arsenic-rich microbial ecosystem.</title>
        <authorList>
            <person name="Bertin P.N."/>
            <person name="Heinrich-Salmeron A."/>
            <person name="Pelletier E."/>
            <person name="Goulhen-Chollet F."/>
            <person name="Arsene-Ploetze F."/>
            <person name="Gallien S."/>
            <person name="Calteau A."/>
            <person name="Vallenet D."/>
            <person name="Casiot C."/>
            <person name="Chane-Woon-Ming B."/>
            <person name="Giloteaux L."/>
            <person name="Barakat M."/>
            <person name="Bonnefoy V."/>
            <person name="Bruneel O."/>
            <person name="Chandler M."/>
            <person name="Cleiss J."/>
            <person name="Duran R."/>
            <person name="Elbaz-Poulichet F."/>
            <person name="Fonknechten N."/>
            <person name="Lauga B."/>
            <person name="Mornico D."/>
            <person name="Ortet P."/>
            <person name="Schaeffer C."/>
            <person name="Siguier P."/>
            <person name="Alexander Thil Smith A."/>
            <person name="Van Dorsselaer A."/>
            <person name="Weissenbach J."/>
            <person name="Medigue C."/>
            <person name="Le Paslier D."/>
        </authorList>
    </citation>
    <scope>NUCLEOTIDE SEQUENCE</scope>
</reference>
<dbReference type="AlphaFoldDB" id="E6PNX0"/>
<accession>E6PNX0</accession>
<sequence>MNTTTASTPASPRLLAVAYGGGHIAMMLPVLKALRARLPGAHIDLLALTTARRAALDAGEAPLGYADLLHLLSPEEQTQALDLGRALQTGNTHPDIPEAETLAYLGINAWDLQQQLGAVAAQQVLTEKGRHGFYPIGFFRRVLSQFKPDLVLATNSPRSEQAVVDAASEAGVPSLSMLDLFGLAAPPEVRERTSPPEGERKPGGGASAFVGDAFAARTRHPSRVCVLSDAVRDNLMRAGWAPEIIAITGNPAFDALHSAATRQAAAAFRAQLGWQDKKVVLLAAHPEPRSHPDTRWPEGDALPLAMEAELRRWTQTRPDAALIVRHHPNHWHRYPRLPDSPEVHFSVPGAEPIDPLILAADGVVVQTTTVGLQAASVGIPVLAMQCSPGALSAFSFATLGIARGVADVPDLPAAVNAVLDHRPEPTTWARPTLAADAVADEALALLGNATLPPFHKPAAISAL</sequence>
<keyword evidence="1" id="KW-0808">Transferase</keyword>
<organism evidence="1">
    <name type="scientific">mine drainage metagenome</name>
    <dbReference type="NCBI Taxonomy" id="410659"/>
    <lineage>
        <taxon>unclassified sequences</taxon>
        <taxon>metagenomes</taxon>
        <taxon>ecological metagenomes</taxon>
    </lineage>
</organism>
<evidence type="ECO:0000313" key="1">
    <source>
        <dbReference type="EMBL" id="CBH96622.1"/>
    </source>
</evidence>
<dbReference type="Gene3D" id="3.40.50.2000">
    <property type="entry name" value="Glycogen Phosphorylase B"/>
    <property type="match status" value="2"/>
</dbReference>
<dbReference type="SUPFAM" id="SSF53756">
    <property type="entry name" value="UDP-Glycosyltransferase/glycogen phosphorylase"/>
    <property type="match status" value="1"/>
</dbReference>
<comment type="caution">
    <text evidence="1">The sequence shown here is derived from an EMBL/GenBank/DDBJ whole genome shotgun (WGS) entry which is preliminary data.</text>
</comment>
<gene>
    <name evidence="1" type="ORF">CARN2_2337</name>
</gene>
<dbReference type="EMBL" id="CABM01000030">
    <property type="protein sequence ID" value="CBH96622.1"/>
    <property type="molecule type" value="Genomic_DNA"/>
</dbReference>
<proteinExistence type="predicted"/>